<name>A0ABC8M764_ERUVS</name>
<reference evidence="2 3" key="1">
    <citation type="submission" date="2022-03" db="EMBL/GenBank/DDBJ databases">
        <authorList>
            <person name="Macdonald S."/>
            <person name="Ahmed S."/>
            <person name="Newling K."/>
        </authorList>
    </citation>
    <scope>NUCLEOTIDE SEQUENCE [LARGE SCALE GENOMIC DNA]</scope>
</reference>
<dbReference type="PANTHER" id="PTHR31111">
    <property type="entry name" value="BNAA05G37150D PROTEIN-RELATED"/>
    <property type="match status" value="1"/>
</dbReference>
<dbReference type="Proteomes" id="UP001642260">
    <property type="component" value="Unassembled WGS sequence"/>
</dbReference>
<evidence type="ECO:0000313" key="3">
    <source>
        <dbReference type="Proteomes" id="UP001642260"/>
    </source>
</evidence>
<dbReference type="EMBL" id="CAKOAT010964042">
    <property type="protein sequence ID" value="CAH8391809.1"/>
    <property type="molecule type" value="Genomic_DNA"/>
</dbReference>
<sequence>MSLSLSRPPRLLLSLHPRGDNRLMFFFSSSSDQSLILSTMVVVKNNTLTMSKVGSKDFIVQRNFVRGFVCCSLTRRYVVCNPNTRQVIPIPEDYNLVGYTTPLYMYLGYDHIKDQYKVLRVKMRTSSTSPILHSVWTLGGSSSSWRRIESSILYYCCEYNGVCIDGVVYYEVCLEPYGNYMVVSSFDVASEQIRLIKTPENMVAAYLTNYLRKLASYGLSDYDDGFILWVIDDVKNQFWSKRACIFSSITHSLLLDIDMYFSGITAAGEIVVYVLWTSSSCDPFELFFYHVERKAKRRVQIEGFAGDEVTCFASLSCNFVENIIYL</sequence>
<gene>
    <name evidence="2" type="ORF">ERUC_LOCUS44292</name>
</gene>
<organism evidence="2 3">
    <name type="scientific">Eruca vesicaria subsp. sativa</name>
    <name type="common">Garden rocket</name>
    <name type="synonym">Eruca sativa</name>
    <dbReference type="NCBI Taxonomy" id="29727"/>
    <lineage>
        <taxon>Eukaryota</taxon>
        <taxon>Viridiplantae</taxon>
        <taxon>Streptophyta</taxon>
        <taxon>Embryophyta</taxon>
        <taxon>Tracheophyta</taxon>
        <taxon>Spermatophyta</taxon>
        <taxon>Magnoliopsida</taxon>
        <taxon>eudicotyledons</taxon>
        <taxon>Gunneridae</taxon>
        <taxon>Pentapetalae</taxon>
        <taxon>rosids</taxon>
        <taxon>malvids</taxon>
        <taxon>Brassicales</taxon>
        <taxon>Brassicaceae</taxon>
        <taxon>Brassiceae</taxon>
        <taxon>Eruca</taxon>
    </lineage>
</organism>
<proteinExistence type="predicted"/>
<keyword evidence="3" id="KW-1185">Reference proteome</keyword>
<feature type="domain" description="F-box associated beta-propeller type 3" evidence="1">
    <location>
        <begin position="23"/>
        <end position="310"/>
    </location>
</feature>
<evidence type="ECO:0000313" key="2">
    <source>
        <dbReference type="EMBL" id="CAH8391809.1"/>
    </source>
</evidence>
<evidence type="ECO:0000259" key="1">
    <source>
        <dbReference type="Pfam" id="PF08268"/>
    </source>
</evidence>
<accession>A0ABC8M764</accession>
<protein>
    <recommendedName>
        <fullName evidence="1">F-box associated beta-propeller type 3 domain-containing protein</fullName>
    </recommendedName>
</protein>
<dbReference type="InterPro" id="IPR017451">
    <property type="entry name" value="F-box-assoc_interact_dom"/>
</dbReference>
<dbReference type="AlphaFoldDB" id="A0ABC8M764"/>
<comment type="caution">
    <text evidence="2">The sequence shown here is derived from an EMBL/GenBank/DDBJ whole genome shotgun (WGS) entry which is preliminary data.</text>
</comment>
<dbReference type="InterPro" id="IPR013187">
    <property type="entry name" value="F-box-assoc_dom_typ3"/>
</dbReference>
<dbReference type="NCBIfam" id="TIGR01640">
    <property type="entry name" value="F_box_assoc_1"/>
    <property type="match status" value="1"/>
</dbReference>
<dbReference type="Pfam" id="PF08268">
    <property type="entry name" value="FBA_3"/>
    <property type="match status" value="1"/>
</dbReference>
<dbReference type="PANTHER" id="PTHR31111:SF61">
    <property type="entry name" value="F-BOX DOMAIN-CONTAINING PROTEIN"/>
    <property type="match status" value="1"/>
</dbReference>